<keyword evidence="1" id="KW-0812">Transmembrane</keyword>
<accession>A0A396JR56</accession>
<name>A0A396JR56_MEDTR</name>
<evidence type="ECO:0000313" key="2">
    <source>
        <dbReference type="EMBL" id="RHN79694.1"/>
    </source>
</evidence>
<organism evidence="2">
    <name type="scientific">Medicago truncatula</name>
    <name type="common">Barrel medic</name>
    <name type="synonym">Medicago tribuloides</name>
    <dbReference type="NCBI Taxonomy" id="3880"/>
    <lineage>
        <taxon>Eukaryota</taxon>
        <taxon>Viridiplantae</taxon>
        <taxon>Streptophyta</taxon>
        <taxon>Embryophyta</taxon>
        <taxon>Tracheophyta</taxon>
        <taxon>Spermatophyta</taxon>
        <taxon>Magnoliopsida</taxon>
        <taxon>eudicotyledons</taxon>
        <taxon>Gunneridae</taxon>
        <taxon>Pentapetalae</taxon>
        <taxon>rosids</taxon>
        <taxon>fabids</taxon>
        <taxon>Fabales</taxon>
        <taxon>Fabaceae</taxon>
        <taxon>Papilionoideae</taxon>
        <taxon>50 kb inversion clade</taxon>
        <taxon>NPAAA clade</taxon>
        <taxon>Hologalegina</taxon>
        <taxon>IRL clade</taxon>
        <taxon>Trifolieae</taxon>
        <taxon>Medicago</taxon>
    </lineage>
</organism>
<dbReference type="Gramene" id="rna3518">
    <property type="protein sequence ID" value="RHN79694.1"/>
    <property type="gene ID" value="gene3518"/>
</dbReference>
<keyword evidence="1" id="KW-1133">Transmembrane helix</keyword>
<reference evidence="2" key="1">
    <citation type="journal article" date="2018" name="Nat. Plants">
        <title>Whole-genome landscape of Medicago truncatula symbiotic genes.</title>
        <authorList>
            <person name="Pecrix Y."/>
            <person name="Gamas P."/>
            <person name="Carrere S."/>
        </authorList>
    </citation>
    <scope>NUCLEOTIDE SEQUENCE</scope>
    <source>
        <tissue evidence="2">Leaves</tissue>
    </source>
</reference>
<feature type="transmembrane region" description="Helical" evidence="1">
    <location>
        <begin position="6"/>
        <end position="26"/>
    </location>
</feature>
<comment type="caution">
    <text evidence="2">The sequence shown here is derived from an EMBL/GenBank/DDBJ whole genome shotgun (WGS) entry which is preliminary data.</text>
</comment>
<evidence type="ECO:0008006" key="3">
    <source>
        <dbReference type="Google" id="ProtNLM"/>
    </source>
</evidence>
<keyword evidence="1" id="KW-0472">Membrane</keyword>
<dbReference type="Proteomes" id="UP000265566">
    <property type="component" value="Chromosome 1"/>
</dbReference>
<gene>
    <name evidence="2" type="ORF">MtrunA17_Chr1g0180111</name>
</gene>
<dbReference type="AlphaFoldDB" id="A0A396JR56"/>
<evidence type="ECO:0000256" key="1">
    <source>
        <dbReference type="SAM" id="Phobius"/>
    </source>
</evidence>
<dbReference type="EMBL" id="PSQE01000001">
    <property type="protein sequence ID" value="RHN79694.1"/>
    <property type="molecule type" value="Genomic_DNA"/>
</dbReference>
<protein>
    <recommendedName>
        <fullName evidence="3">Transmembrane protein</fullName>
    </recommendedName>
</protein>
<proteinExistence type="predicted"/>
<sequence>MTGLSRAVGIFFAAYLSCIGGLFRTFRVPSMTTRKIGPTRSGLWPSLLMRSSGSLRPLR</sequence>